<dbReference type="Proteomes" id="UP000245926">
    <property type="component" value="Chromosome"/>
</dbReference>
<sequence>MKTMLTTSFLAAGLLIAGLGAAGAAPGLPQAGQGLASGAVPVAMCGYSCRRGGRYIPGPPSVCYDEGLNYCGSSRDVGPRRFYDGYDRGYGRRYDRYERY</sequence>
<organism evidence="2 3">
    <name type="scientific">Methylobacterium durans</name>
    <dbReference type="NCBI Taxonomy" id="2202825"/>
    <lineage>
        <taxon>Bacteria</taxon>
        <taxon>Pseudomonadati</taxon>
        <taxon>Pseudomonadota</taxon>
        <taxon>Alphaproteobacteria</taxon>
        <taxon>Hyphomicrobiales</taxon>
        <taxon>Methylobacteriaceae</taxon>
        <taxon>Methylobacterium</taxon>
    </lineage>
</organism>
<feature type="chain" id="PRO_5015852249" description="DUF3551 domain-containing protein" evidence="1">
    <location>
        <begin position="25"/>
        <end position="100"/>
    </location>
</feature>
<proteinExistence type="predicted"/>
<reference evidence="3" key="1">
    <citation type="submission" date="2018-05" db="EMBL/GenBank/DDBJ databases">
        <title>Complete Genome Sequence of Methylobacterium sp. 17SD2-17.</title>
        <authorList>
            <person name="Srinivasan S."/>
        </authorList>
    </citation>
    <scope>NUCLEOTIDE SEQUENCE [LARGE SCALE GENOMIC DNA]</scope>
    <source>
        <strain evidence="3">17SD2-17</strain>
    </source>
</reference>
<keyword evidence="1" id="KW-0732">Signal</keyword>
<feature type="signal peptide" evidence="1">
    <location>
        <begin position="1"/>
        <end position="24"/>
    </location>
</feature>
<protein>
    <recommendedName>
        <fullName evidence="4">DUF3551 domain-containing protein</fullName>
    </recommendedName>
</protein>
<accession>A0A2U8WD09</accession>
<keyword evidence="3" id="KW-1185">Reference proteome</keyword>
<evidence type="ECO:0000313" key="2">
    <source>
        <dbReference type="EMBL" id="AWN43983.1"/>
    </source>
</evidence>
<dbReference type="OrthoDB" id="8006038at2"/>
<dbReference type="KEGG" id="mets:DK389_30105"/>
<gene>
    <name evidence="2" type="ORF">DK389_30105</name>
</gene>
<dbReference type="AlphaFoldDB" id="A0A2U8WD09"/>
<dbReference type="RefSeq" id="WP_109895302.1">
    <property type="nucleotide sequence ID" value="NZ_CP029550.1"/>
</dbReference>
<evidence type="ECO:0000313" key="3">
    <source>
        <dbReference type="Proteomes" id="UP000245926"/>
    </source>
</evidence>
<name>A0A2U8WD09_9HYPH</name>
<evidence type="ECO:0008006" key="4">
    <source>
        <dbReference type="Google" id="ProtNLM"/>
    </source>
</evidence>
<evidence type="ECO:0000256" key="1">
    <source>
        <dbReference type="SAM" id="SignalP"/>
    </source>
</evidence>
<dbReference type="EMBL" id="CP029550">
    <property type="protein sequence ID" value="AWN43983.1"/>
    <property type="molecule type" value="Genomic_DNA"/>
</dbReference>